<proteinExistence type="predicted"/>
<accession>A0ABQ3ZVG8</accession>
<feature type="region of interest" description="Disordered" evidence="1">
    <location>
        <begin position="46"/>
        <end position="103"/>
    </location>
</feature>
<evidence type="ECO:0000313" key="2">
    <source>
        <dbReference type="EMBL" id="GIE22162.1"/>
    </source>
</evidence>
<dbReference type="Proteomes" id="UP000603200">
    <property type="component" value="Unassembled WGS sequence"/>
</dbReference>
<comment type="caution">
    <text evidence="2">The sequence shown here is derived from an EMBL/GenBank/DDBJ whole genome shotgun (WGS) entry which is preliminary data.</text>
</comment>
<evidence type="ECO:0000313" key="3">
    <source>
        <dbReference type="Proteomes" id="UP000603200"/>
    </source>
</evidence>
<gene>
    <name evidence="2" type="ORF">Ahu01nite_052640</name>
</gene>
<keyword evidence="3" id="KW-1185">Reference proteome</keyword>
<feature type="compositionally biased region" description="Polar residues" evidence="1">
    <location>
        <begin position="69"/>
        <end position="86"/>
    </location>
</feature>
<sequence length="135" mass="14935">MLDDLQIAAATTEKTGSDPETPDQTVRICPLWISTTLPKFLMNPRQVEQSYSDRSRNRGLVPAGKESRNVSQSESRSRPSPTTYNSPFDIADGHRQTGAGGRLPVGTATAANFLHIKIVDTRGVLTFNFVYWCHI</sequence>
<organism evidence="2 3">
    <name type="scientific">Winogradskya humida</name>
    <dbReference type="NCBI Taxonomy" id="113566"/>
    <lineage>
        <taxon>Bacteria</taxon>
        <taxon>Bacillati</taxon>
        <taxon>Actinomycetota</taxon>
        <taxon>Actinomycetes</taxon>
        <taxon>Micromonosporales</taxon>
        <taxon>Micromonosporaceae</taxon>
        <taxon>Winogradskya</taxon>
    </lineage>
</organism>
<name>A0ABQ3ZVG8_9ACTN</name>
<protein>
    <submittedName>
        <fullName evidence="2">Uncharacterized protein</fullName>
    </submittedName>
</protein>
<evidence type="ECO:0000256" key="1">
    <source>
        <dbReference type="SAM" id="MobiDB-lite"/>
    </source>
</evidence>
<reference evidence="2 3" key="1">
    <citation type="submission" date="2021-01" db="EMBL/GenBank/DDBJ databases">
        <title>Whole genome shotgun sequence of Actinoplanes humidus NBRC 14915.</title>
        <authorList>
            <person name="Komaki H."/>
            <person name="Tamura T."/>
        </authorList>
    </citation>
    <scope>NUCLEOTIDE SEQUENCE [LARGE SCALE GENOMIC DNA]</scope>
    <source>
        <strain evidence="2 3">NBRC 14915</strain>
    </source>
</reference>
<dbReference type="EMBL" id="BOMN01000067">
    <property type="protein sequence ID" value="GIE22162.1"/>
    <property type="molecule type" value="Genomic_DNA"/>
</dbReference>